<evidence type="ECO:0000313" key="2">
    <source>
        <dbReference type="EMBL" id="ACE03720.1"/>
    </source>
</evidence>
<feature type="domain" description="Glutamine amidotransferase" evidence="1">
    <location>
        <begin position="46"/>
        <end position="188"/>
    </location>
</feature>
<dbReference type="Gene3D" id="3.40.50.880">
    <property type="match status" value="1"/>
</dbReference>
<protein>
    <submittedName>
        <fullName evidence="2">Glutamine amidotransferase class-I</fullName>
    </submittedName>
</protein>
<dbReference type="Pfam" id="PF00117">
    <property type="entry name" value="GATase"/>
    <property type="match status" value="1"/>
</dbReference>
<dbReference type="PANTHER" id="PTHR42695:SF5">
    <property type="entry name" value="GLUTAMINE AMIDOTRANSFERASE YLR126C-RELATED"/>
    <property type="match status" value="1"/>
</dbReference>
<dbReference type="PANTHER" id="PTHR42695">
    <property type="entry name" value="GLUTAMINE AMIDOTRANSFERASE YLR126C-RELATED"/>
    <property type="match status" value="1"/>
</dbReference>
<dbReference type="GO" id="GO:0005829">
    <property type="term" value="C:cytosol"/>
    <property type="evidence" value="ECO:0007669"/>
    <property type="project" value="TreeGrafter"/>
</dbReference>
<keyword evidence="2" id="KW-0315">Glutamine amidotransferase</keyword>
<gene>
    <name evidence="2" type="ordered locus">Cphamn1_0768</name>
</gene>
<dbReference type="KEGG" id="cpb:Cphamn1_0768"/>
<name>B3ENU3_CHLPB</name>
<dbReference type="OrthoDB" id="9807137at2"/>
<organism evidence="2">
    <name type="scientific">Chlorobium phaeobacteroides (strain BS1)</name>
    <dbReference type="NCBI Taxonomy" id="331678"/>
    <lineage>
        <taxon>Bacteria</taxon>
        <taxon>Pseudomonadati</taxon>
        <taxon>Chlorobiota</taxon>
        <taxon>Chlorobiia</taxon>
        <taxon>Chlorobiales</taxon>
        <taxon>Chlorobiaceae</taxon>
        <taxon>Chlorobium/Pelodictyon group</taxon>
        <taxon>Chlorobium</taxon>
    </lineage>
</organism>
<accession>B3ENU3</accession>
<reference evidence="2" key="1">
    <citation type="submission" date="2008-06" db="EMBL/GenBank/DDBJ databases">
        <title>Complete sequence of Chlorobium phaeobacteroides BS1.</title>
        <authorList>
            <consortium name="US DOE Joint Genome Institute"/>
            <person name="Lucas S."/>
            <person name="Copeland A."/>
            <person name="Lapidus A."/>
            <person name="Glavina del Rio T."/>
            <person name="Dalin E."/>
            <person name="Tice H."/>
            <person name="Bruce D."/>
            <person name="Goodwin L."/>
            <person name="Pitluck S."/>
            <person name="Schmutz J."/>
            <person name="Larimer F."/>
            <person name="Land M."/>
            <person name="Hauser L."/>
            <person name="Kyrpides N."/>
            <person name="Ovchinnikova G."/>
            <person name="Li T."/>
            <person name="Liu Z."/>
            <person name="Zhao F."/>
            <person name="Overmann J."/>
            <person name="Bryant D.A."/>
            <person name="Richardson P."/>
        </authorList>
    </citation>
    <scope>NUCLEOTIDE SEQUENCE [LARGE SCALE GENOMIC DNA]</scope>
    <source>
        <strain evidence="2">BS1</strain>
    </source>
</reference>
<sequence>MPQPILIIQHITHEGPGLLSSLLEKHSVPSVIIDLSRGGQYPDPREYSAVITLGGPQSASDRNPIMLGELANIRIILQENIPYLGICLGMQTLAKAAGGNVIAFPAKETGLFDPDGRPYTVNLTPEGIQDPLFQDLDQTLRVFQLHGETVVINENISLLATGQCCTNQIVKTATRAYGIQSHFELTPRLLHSWISIDSDLKNMDSGHLMESFREIRADYEQTGTTLFKNFLRIAEII</sequence>
<proteinExistence type="predicted"/>
<dbReference type="EMBL" id="CP001101">
    <property type="protein sequence ID" value="ACE03720.1"/>
    <property type="molecule type" value="Genomic_DNA"/>
</dbReference>
<dbReference type="InterPro" id="IPR029062">
    <property type="entry name" value="Class_I_gatase-like"/>
</dbReference>
<dbReference type="HOGENOM" id="CLU_054974_3_2_10"/>
<dbReference type="GO" id="GO:0016740">
    <property type="term" value="F:transferase activity"/>
    <property type="evidence" value="ECO:0007669"/>
    <property type="project" value="UniProtKB-KW"/>
</dbReference>
<dbReference type="eggNOG" id="COG0518">
    <property type="taxonomic scope" value="Bacteria"/>
</dbReference>
<evidence type="ECO:0000259" key="1">
    <source>
        <dbReference type="Pfam" id="PF00117"/>
    </source>
</evidence>
<dbReference type="InterPro" id="IPR044992">
    <property type="entry name" value="ChyE-like"/>
</dbReference>
<dbReference type="AlphaFoldDB" id="B3ENU3"/>
<dbReference type="CDD" id="cd01741">
    <property type="entry name" value="GATase1_1"/>
    <property type="match status" value="1"/>
</dbReference>
<keyword evidence="2" id="KW-0808">Transferase</keyword>
<dbReference type="InterPro" id="IPR017926">
    <property type="entry name" value="GATASE"/>
</dbReference>
<dbReference type="SUPFAM" id="SSF52317">
    <property type="entry name" value="Class I glutamine amidotransferase-like"/>
    <property type="match status" value="1"/>
</dbReference>
<dbReference type="STRING" id="331678.Cphamn1_0768"/>
<dbReference type="PROSITE" id="PS51273">
    <property type="entry name" value="GATASE_TYPE_1"/>
    <property type="match status" value="1"/>
</dbReference>